<dbReference type="Proteomes" id="UP000193467">
    <property type="component" value="Unassembled WGS sequence"/>
</dbReference>
<comment type="caution">
    <text evidence="6">The sequence shown here is derived from an EMBL/GenBank/DDBJ whole genome shotgun (WGS) entry which is preliminary data.</text>
</comment>
<dbReference type="GO" id="GO:0000124">
    <property type="term" value="C:SAGA complex"/>
    <property type="evidence" value="ECO:0007669"/>
    <property type="project" value="TreeGrafter"/>
</dbReference>
<keyword evidence="3" id="KW-0804">Transcription</keyword>
<sequence>MCYVFHGEPKEGGEDEVVQYLEDVVRAQLGEVVQQARTQAARRGARHLGVEDLIFLVRHDREKLNRIRTYLSWKDVRKKVKDSEGADEELDNMEGEPADRTLKASKMQVQIPWDVTNMFGDFLSEETDGADDEEVEAYEDSKKRLREADNLTRTMTKEQYLHYADCAQASFVYRKSKKFRDFLNLNNSLDGAAFNDEVMDVLGFLAYEMVRTLCEAGIATKRSLALSRANAAVTELRLEKERERKEEEKEARRRKRERKAEGEEGDGEGKGKGKGKEMEEDTKDTPTNEDGKPSPSTAADSTSKKPRRNVASAASPSAASPRSPPRTLLAPTSLFSEPVASSSLPTTLGSNSTDPTTAEAIIEGLVGEVLGAQEKGAPLLLHEVNAGYGAMLQGKASLKASGMRNWRGGVARSNRFI</sequence>
<dbReference type="GO" id="GO:0003712">
    <property type="term" value="F:transcription coregulator activity"/>
    <property type="evidence" value="ECO:0007669"/>
    <property type="project" value="TreeGrafter"/>
</dbReference>
<dbReference type="InterPro" id="IPR003195">
    <property type="entry name" value="TFIID_TAF13"/>
</dbReference>
<evidence type="ECO:0000256" key="5">
    <source>
        <dbReference type="SAM" id="MobiDB-lite"/>
    </source>
</evidence>
<keyword evidence="2" id="KW-0805">Transcription regulation</keyword>
<dbReference type="InParanoid" id="A0A1Y2D7R5"/>
<keyword evidence="6" id="KW-0396">Initiation factor</keyword>
<feature type="compositionally biased region" description="Basic and acidic residues" evidence="5">
    <location>
        <begin position="240"/>
        <end position="251"/>
    </location>
</feature>
<dbReference type="GO" id="GO:0006366">
    <property type="term" value="P:transcription by RNA polymerase II"/>
    <property type="evidence" value="ECO:0007669"/>
    <property type="project" value="InterPro"/>
</dbReference>
<proteinExistence type="predicted"/>
<reference evidence="6 7" key="1">
    <citation type="submission" date="2016-07" db="EMBL/GenBank/DDBJ databases">
        <title>Pervasive Adenine N6-methylation of Active Genes in Fungi.</title>
        <authorList>
            <consortium name="DOE Joint Genome Institute"/>
            <person name="Mondo S.J."/>
            <person name="Dannebaum R.O."/>
            <person name="Kuo R.C."/>
            <person name="Labutti K."/>
            <person name="Haridas S."/>
            <person name="Kuo A."/>
            <person name="Salamov A."/>
            <person name="Ahrendt S.R."/>
            <person name="Lipzen A."/>
            <person name="Sullivan W."/>
            <person name="Andreopoulos W.B."/>
            <person name="Clum A."/>
            <person name="Lindquist E."/>
            <person name="Daum C."/>
            <person name="Ramamoorthy G.K."/>
            <person name="Gryganskyi A."/>
            <person name="Culley D."/>
            <person name="Magnuson J.K."/>
            <person name="James T.Y."/>
            <person name="O'Malley M.A."/>
            <person name="Stajich J.E."/>
            <person name="Spatafora J.W."/>
            <person name="Visel A."/>
            <person name="Grigoriev I.V."/>
        </authorList>
    </citation>
    <scope>NUCLEOTIDE SEQUENCE [LARGE SCALE GENOMIC DNA]</scope>
    <source>
        <strain evidence="6 7">62-1032</strain>
    </source>
</reference>
<protein>
    <submittedName>
        <fullName evidence="6">Transcription initiation factor IID, 18kD subunit-domain-containing protein</fullName>
    </submittedName>
</protein>
<name>A0A1Y2D7R5_9BASI</name>
<dbReference type="PANTHER" id="PTHR11380:SF16">
    <property type="entry name" value="TRANSCRIPTION INITIATION PROTEIN SPT3 HOMOLOG"/>
    <property type="match status" value="1"/>
</dbReference>
<evidence type="ECO:0000256" key="4">
    <source>
        <dbReference type="ARBA" id="ARBA00023242"/>
    </source>
</evidence>
<dbReference type="EMBL" id="MCGR01000091">
    <property type="protein sequence ID" value="ORY55312.1"/>
    <property type="molecule type" value="Genomic_DNA"/>
</dbReference>
<gene>
    <name evidence="6" type="ORF">BCR35DRAFT_310068</name>
</gene>
<dbReference type="GO" id="GO:0003743">
    <property type="term" value="F:translation initiation factor activity"/>
    <property type="evidence" value="ECO:0007669"/>
    <property type="project" value="UniProtKB-KW"/>
</dbReference>
<dbReference type="GO" id="GO:0005634">
    <property type="term" value="C:nucleus"/>
    <property type="evidence" value="ECO:0007669"/>
    <property type="project" value="UniProtKB-SubCell"/>
</dbReference>
<comment type="subcellular location">
    <subcellularLocation>
        <location evidence="1">Nucleus</location>
    </subcellularLocation>
</comment>
<dbReference type="STRING" id="106004.A0A1Y2D7R5"/>
<feature type="region of interest" description="Disordered" evidence="5">
    <location>
        <begin position="240"/>
        <end position="330"/>
    </location>
</feature>
<evidence type="ECO:0000313" key="6">
    <source>
        <dbReference type="EMBL" id="ORY55312.1"/>
    </source>
</evidence>
<dbReference type="Pfam" id="PF02269">
    <property type="entry name" value="TFIID-18kDa"/>
    <property type="match status" value="1"/>
</dbReference>
<keyword evidence="7" id="KW-1185">Reference proteome</keyword>
<feature type="compositionally biased region" description="Low complexity" evidence="5">
    <location>
        <begin position="309"/>
        <end position="321"/>
    </location>
</feature>
<dbReference type="OrthoDB" id="66982at2759"/>
<dbReference type="PANTHER" id="PTHR11380">
    <property type="entry name" value="TRANSCRIPTION INITIATION FACTOR TFIID/SUPT3-RELATED"/>
    <property type="match status" value="1"/>
</dbReference>
<evidence type="ECO:0000256" key="2">
    <source>
        <dbReference type="ARBA" id="ARBA00023015"/>
    </source>
</evidence>
<keyword evidence="6" id="KW-0648">Protein biosynthesis</keyword>
<dbReference type="AlphaFoldDB" id="A0A1Y2D7R5"/>
<keyword evidence="4" id="KW-0539">Nucleus</keyword>
<dbReference type="CDD" id="cd22926">
    <property type="entry name" value="HFD_SPT3"/>
    <property type="match status" value="1"/>
</dbReference>
<evidence type="ECO:0000313" key="7">
    <source>
        <dbReference type="Proteomes" id="UP000193467"/>
    </source>
</evidence>
<evidence type="ECO:0000256" key="3">
    <source>
        <dbReference type="ARBA" id="ARBA00023163"/>
    </source>
</evidence>
<accession>A0A1Y2D7R5</accession>
<evidence type="ECO:0000256" key="1">
    <source>
        <dbReference type="ARBA" id="ARBA00004123"/>
    </source>
</evidence>
<organism evidence="6 7">
    <name type="scientific">Leucosporidium creatinivorum</name>
    <dbReference type="NCBI Taxonomy" id="106004"/>
    <lineage>
        <taxon>Eukaryota</taxon>
        <taxon>Fungi</taxon>
        <taxon>Dikarya</taxon>
        <taxon>Basidiomycota</taxon>
        <taxon>Pucciniomycotina</taxon>
        <taxon>Microbotryomycetes</taxon>
        <taxon>Leucosporidiales</taxon>
        <taxon>Leucosporidium</taxon>
    </lineage>
</organism>
<feature type="compositionally biased region" description="Basic and acidic residues" evidence="5">
    <location>
        <begin position="258"/>
        <end position="292"/>
    </location>
</feature>
<feature type="region of interest" description="Disordered" evidence="5">
    <location>
        <begin position="336"/>
        <end position="355"/>
    </location>
</feature>